<comment type="caution">
    <text evidence="1">The sequence shown here is derived from an EMBL/GenBank/DDBJ whole genome shotgun (WGS) entry which is preliminary data.</text>
</comment>
<dbReference type="Proteomes" id="UP000823775">
    <property type="component" value="Unassembled WGS sequence"/>
</dbReference>
<accession>A0ABS8RT18</accession>
<protein>
    <recommendedName>
        <fullName evidence="3">Secreted protein</fullName>
    </recommendedName>
</protein>
<reference evidence="1 2" key="1">
    <citation type="journal article" date="2021" name="BMC Genomics">
        <title>Datura genome reveals duplications of psychoactive alkaloid biosynthetic genes and high mutation rate following tissue culture.</title>
        <authorList>
            <person name="Rajewski A."/>
            <person name="Carter-House D."/>
            <person name="Stajich J."/>
            <person name="Litt A."/>
        </authorList>
    </citation>
    <scope>NUCLEOTIDE SEQUENCE [LARGE SCALE GENOMIC DNA]</scope>
    <source>
        <strain evidence="1">AR-01</strain>
    </source>
</reference>
<gene>
    <name evidence="1" type="ORF">HAX54_002481</name>
</gene>
<keyword evidence="2" id="KW-1185">Reference proteome</keyword>
<sequence length="105" mass="11530">MRAEKVSSCLWRISLATSAEETTMVVSEPSCRVMSGPWVLASWASDWLGFEPSSNSDPITGRPVGPGGSFLDLEWTYGLMMNQKNEMKTITRIGSSMFSELGNDC</sequence>
<evidence type="ECO:0000313" key="2">
    <source>
        <dbReference type="Proteomes" id="UP000823775"/>
    </source>
</evidence>
<proteinExistence type="predicted"/>
<evidence type="ECO:0000313" key="1">
    <source>
        <dbReference type="EMBL" id="MCD7449955.1"/>
    </source>
</evidence>
<organism evidence="1 2">
    <name type="scientific">Datura stramonium</name>
    <name type="common">Jimsonweed</name>
    <name type="synonym">Common thornapple</name>
    <dbReference type="NCBI Taxonomy" id="4076"/>
    <lineage>
        <taxon>Eukaryota</taxon>
        <taxon>Viridiplantae</taxon>
        <taxon>Streptophyta</taxon>
        <taxon>Embryophyta</taxon>
        <taxon>Tracheophyta</taxon>
        <taxon>Spermatophyta</taxon>
        <taxon>Magnoliopsida</taxon>
        <taxon>eudicotyledons</taxon>
        <taxon>Gunneridae</taxon>
        <taxon>Pentapetalae</taxon>
        <taxon>asterids</taxon>
        <taxon>lamiids</taxon>
        <taxon>Solanales</taxon>
        <taxon>Solanaceae</taxon>
        <taxon>Solanoideae</taxon>
        <taxon>Datureae</taxon>
        <taxon>Datura</taxon>
    </lineage>
</organism>
<evidence type="ECO:0008006" key="3">
    <source>
        <dbReference type="Google" id="ProtNLM"/>
    </source>
</evidence>
<name>A0ABS8RT18_DATST</name>
<dbReference type="EMBL" id="JACEIK010000111">
    <property type="protein sequence ID" value="MCD7449955.1"/>
    <property type="molecule type" value="Genomic_DNA"/>
</dbReference>